<dbReference type="RefSeq" id="WP_390299616.1">
    <property type="nucleotide sequence ID" value="NZ_JBHSFU010000015.1"/>
</dbReference>
<name>A0ABV9DRB1_9BACI</name>
<proteinExistence type="predicted"/>
<evidence type="ECO:0000313" key="1">
    <source>
        <dbReference type="EMBL" id="MFC4560113.1"/>
    </source>
</evidence>
<sequence length="76" mass="8559">MQVNWERVKPVKSLSEREIEKMLQSFMPGKKIVSAQLLGGGLSNSNYKLYIESLTNPLFCGLGYLSYGNFIARNVT</sequence>
<dbReference type="Proteomes" id="UP001595989">
    <property type="component" value="Unassembled WGS sequence"/>
</dbReference>
<organism evidence="1 2">
    <name type="scientific">Virgibacillus kekensis</name>
    <dbReference type="NCBI Taxonomy" id="202261"/>
    <lineage>
        <taxon>Bacteria</taxon>
        <taxon>Bacillati</taxon>
        <taxon>Bacillota</taxon>
        <taxon>Bacilli</taxon>
        <taxon>Bacillales</taxon>
        <taxon>Bacillaceae</taxon>
        <taxon>Virgibacillus</taxon>
    </lineage>
</organism>
<evidence type="ECO:0000313" key="2">
    <source>
        <dbReference type="Proteomes" id="UP001595989"/>
    </source>
</evidence>
<keyword evidence="2" id="KW-1185">Reference proteome</keyword>
<reference evidence="2" key="1">
    <citation type="journal article" date="2019" name="Int. J. Syst. Evol. Microbiol.">
        <title>The Global Catalogue of Microorganisms (GCM) 10K type strain sequencing project: providing services to taxonomists for standard genome sequencing and annotation.</title>
        <authorList>
            <consortium name="The Broad Institute Genomics Platform"/>
            <consortium name="The Broad Institute Genome Sequencing Center for Infectious Disease"/>
            <person name="Wu L."/>
            <person name="Ma J."/>
        </authorList>
    </citation>
    <scope>NUCLEOTIDE SEQUENCE [LARGE SCALE GENOMIC DNA]</scope>
    <source>
        <strain evidence="2">CGMCC 4.7426</strain>
    </source>
</reference>
<accession>A0ABV9DRB1</accession>
<dbReference type="EMBL" id="JBHSFU010000015">
    <property type="protein sequence ID" value="MFC4560113.1"/>
    <property type="molecule type" value="Genomic_DNA"/>
</dbReference>
<comment type="caution">
    <text evidence="1">The sequence shown here is derived from an EMBL/GenBank/DDBJ whole genome shotgun (WGS) entry which is preliminary data.</text>
</comment>
<protein>
    <submittedName>
        <fullName evidence="1">Uncharacterized protein</fullName>
    </submittedName>
</protein>
<gene>
    <name evidence="1" type="ORF">ACFO3D_18300</name>
</gene>